<dbReference type="EC" id="1.1.1.307" evidence="2"/>
<dbReference type="CDD" id="cd19120">
    <property type="entry name" value="AKR_AKR3C2-3"/>
    <property type="match status" value="1"/>
</dbReference>
<dbReference type="InterPro" id="IPR044494">
    <property type="entry name" value="AKR3C2/3"/>
</dbReference>
<evidence type="ECO:0000256" key="7">
    <source>
        <dbReference type="ARBA" id="ARBA00049485"/>
    </source>
</evidence>
<dbReference type="PANTHER" id="PTHR43827">
    <property type="entry name" value="2,5-DIKETO-D-GLUCONIC ACID REDUCTASE"/>
    <property type="match status" value="1"/>
</dbReference>
<keyword evidence="4" id="KW-0560">Oxidoreductase</keyword>
<dbReference type="FunFam" id="3.20.20.100:FF:000002">
    <property type="entry name" value="2,5-diketo-D-gluconic acid reductase A"/>
    <property type="match status" value="1"/>
</dbReference>
<sequence>MAAVPAVKLENGASVPVLGYGTGTAWYKKAGAKDIDQDTVDAVATAIGTGYRHLDSAEAYGTEKELGIAIKESNVKREDFFITAKVEKGIGDIQDAIERTLRNLQVDYVDLYLIHEPFFAQSDEELQSKWAEMEQVQQSGKARSIGVSNFLQPHLEAIMKTASIKPAVNQIEFHPYLQHGDLLAVHRRLGIAVEGYAPLTPLTRAKGGPVDGVVSRLAKKYGVSEGNVLLRWSIDQDVVTLTTSSKEERLKEFLDVVKFRLTADEVDEISRLGREKHYRAFWKSKFDPDDRS</sequence>
<accession>A0A022W852</accession>
<feature type="site" description="Lowers pKa of active site Tyr" evidence="10">
    <location>
        <position position="85"/>
    </location>
</feature>
<feature type="binding site" evidence="9">
    <location>
        <position position="115"/>
    </location>
    <ligand>
        <name>substrate</name>
    </ligand>
</feature>
<dbReference type="Proteomes" id="UP000023758">
    <property type="component" value="Unassembled WGS sequence"/>
</dbReference>
<name>A0A022W852_TRIRU</name>
<keyword evidence="3" id="KW-0521">NADP</keyword>
<comment type="function">
    <text evidence="5">Catalyzes the initial reaction in the xylose utilization pathway by reducing D-xylose into xylitol. Xylose is a major component of hemicelluloses such as xylan. Most fungi utilize D-xylose via three enzymatic reactions, xylose reductase (XR), xylitol dehydrogenase (XDH), and xylulokinase, to form xylulose 5-phosphate, which enters pentose phosphate pathway.</text>
</comment>
<evidence type="ECO:0000256" key="6">
    <source>
        <dbReference type="ARBA" id="ARBA00047534"/>
    </source>
</evidence>
<dbReference type="GO" id="GO:0016652">
    <property type="term" value="F:oxidoreductase activity, acting on NAD(P)H as acceptor"/>
    <property type="evidence" value="ECO:0007669"/>
    <property type="project" value="InterPro"/>
</dbReference>
<dbReference type="Pfam" id="PF00248">
    <property type="entry name" value="Aldo_ket_red"/>
    <property type="match status" value="1"/>
</dbReference>
<dbReference type="AlphaFoldDB" id="A0A022W852"/>
<dbReference type="SUPFAM" id="SSF51430">
    <property type="entry name" value="NAD(P)-linked oxidoreductase"/>
    <property type="match status" value="1"/>
</dbReference>
<dbReference type="InterPro" id="IPR018170">
    <property type="entry name" value="Aldo/ket_reductase_CS"/>
</dbReference>
<evidence type="ECO:0000313" key="12">
    <source>
        <dbReference type="EMBL" id="EZF54489.1"/>
    </source>
</evidence>
<dbReference type="OrthoDB" id="416253at2759"/>
<dbReference type="EMBL" id="KK207783">
    <property type="protein sequence ID" value="EZF54489.1"/>
    <property type="molecule type" value="Genomic_DNA"/>
</dbReference>
<dbReference type="InterPro" id="IPR036812">
    <property type="entry name" value="NAD(P)_OxRdtase_dom_sf"/>
</dbReference>
<evidence type="ECO:0000256" key="9">
    <source>
        <dbReference type="PIRSR" id="PIRSR000097-2"/>
    </source>
</evidence>
<dbReference type="HOGENOM" id="CLU_023205_0_3_1"/>
<proteinExistence type="inferred from homology"/>
<gene>
    <name evidence="12" type="ORF">H103_02726</name>
</gene>
<evidence type="ECO:0000256" key="8">
    <source>
        <dbReference type="PIRSR" id="PIRSR000097-1"/>
    </source>
</evidence>
<dbReference type="PROSITE" id="PS00062">
    <property type="entry name" value="ALDOKETO_REDUCTASE_2"/>
    <property type="match status" value="1"/>
</dbReference>
<dbReference type="InterPro" id="IPR023210">
    <property type="entry name" value="NADP_OxRdtase_dom"/>
</dbReference>
<evidence type="ECO:0000256" key="1">
    <source>
        <dbReference type="ARBA" id="ARBA00007905"/>
    </source>
</evidence>
<dbReference type="PIRSF" id="PIRSF000097">
    <property type="entry name" value="AKR"/>
    <property type="match status" value="1"/>
</dbReference>
<protein>
    <recommendedName>
        <fullName evidence="2">D-xylose reductase [NAD(P)H]</fullName>
        <ecNumber evidence="2">1.1.1.307</ecNumber>
    </recommendedName>
</protein>
<dbReference type="PRINTS" id="PR00069">
    <property type="entry name" value="ALDKETRDTASE"/>
</dbReference>
<comment type="catalytic activity">
    <reaction evidence="6">
        <text>xylitol + NADP(+) = D-xylose + NADPH + H(+)</text>
        <dbReference type="Rhea" id="RHEA:27445"/>
        <dbReference type="ChEBI" id="CHEBI:15378"/>
        <dbReference type="ChEBI" id="CHEBI:17151"/>
        <dbReference type="ChEBI" id="CHEBI:53455"/>
        <dbReference type="ChEBI" id="CHEBI:57783"/>
        <dbReference type="ChEBI" id="CHEBI:58349"/>
        <dbReference type="EC" id="1.1.1.307"/>
    </reaction>
</comment>
<dbReference type="Gene3D" id="3.20.20.100">
    <property type="entry name" value="NADP-dependent oxidoreductase domain"/>
    <property type="match status" value="1"/>
</dbReference>
<dbReference type="PANTHER" id="PTHR43827:SF3">
    <property type="entry name" value="NADP-DEPENDENT OXIDOREDUCTASE DOMAIN-CONTAINING PROTEIN"/>
    <property type="match status" value="1"/>
</dbReference>
<comment type="catalytic activity">
    <reaction evidence="7">
        <text>xylitol + NAD(+) = D-xylose + NADH + H(+)</text>
        <dbReference type="Rhea" id="RHEA:27441"/>
        <dbReference type="ChEBI" id="CHEBI:15378"/>
        <dbReference type="ChEBI" id="CHEBI:17151"/>
        <dbReference type="ChEBI" id="CHEBI:53455"/>
        <dbReference type="ChEBI" id="CHEBI:57540"/>
        <dbReference type="ChEBI" id="CHEBI:57945"/>
        <dbReference type="EC" id="1.1.1.307"/>
    </reaction>
</comment>
<comment type="similarity">
    <text evidence="1">Belongs to the aldo/keto reductase family.</text>
</comment>
<evidence type="ECO:0000259" key="11">
    <source>
        <dbReference type="Pfam" id="PF00248"/>
    </source>
</evidence>
<evidence type="ECO:0000256" key="5">
    <source>
        <dbReference type="ARBA" id="ARBA00025065"/>
    </source>
</evidence>
<dbReference type="InterPro" id="IPR020471">
    <property type="entry name" value="AKR"/>
</dbReference>
<dbReference type="GO" id="GO:0016616">
    <property type="term" value="F:oxidoreductase activity, acting on the CH-OH group of donors, NAD or NADP as acceptor"/>
    <property type="evidence" value="ECO:0007669"/>
    <property type="project" value="UniProtKB-ARBA"/>
</dbReference>
<evidence type="ECO:0000256" key="10">
    <source>
        <dbReference type="PIRSR" id="PIRSR000097-3"/>
    </source>
</evidence>
<evidence type="ECO:0000256" key="2">
    <source>
        <dbReference type="ARBA" id="ARBA00012845"/>
    </source>
</evidence>
<feature type="domain" description="NADP-dependent oxidoreductase" evidence="11">
    <location>
        <begin position="23"/>
        <end position="272"/>
    </location>
</feature>
<feature type="active site" description="Proton donor" evidence="8">
    <location>
        <position position="60"/>
    </location>
</feature>
<organism evidence="12">
    <name type="scientific">Trichophyton rubrum CBS 288.86</name>
    <dbReference type="NCBI Taxonomy" id="1215330"/>
    <lineage>
        <taxon>Eukaryota</taxon>
        <taxon>Fungi</taxon>
        <taxon>Dikarya</taxon>
        <taxon>Ascomycota</taxon>
        <taxon>Pezizomycotina</taxon>
        <taxon>Eurotiomycetes</taxon>
        <taxon>Eurotiomycetidae</taxon>
        <taxon>Onygenales</taxon>
        <taxon>Arthrodermataceae</taxon>
        <taxon>Trichophyton</taxon>
    </lineage>
</organism>
<evidence type="ECO:0000256" key="3">
    <source>
        <dbReference type="ARBA" id="ARBA00022857"/>
    </source>
</evidence>
<evidence type="ECO:0000256" key="4">
    <source>
        <dbReference type="ARBA" id="ARBA00023002"/>
    </source>
</evidence>
<dbReference type="PROSITE" id="PS00798">
    <property type="entry name" value="ALDOKETO_REDUCTASE_1"/>
    <property type="match status" value="1"/>
</dbReference>
<reference evidence="12" key="1">
    <citation type="submission" date="2014-02" db="EMBL/GenBank/DDBJ databases">
        <title>The Genome Sequence of Trichophyton rubrum (morphotype fischeri) CBS 288.86.</title>
        <authorList>
            <consortium name="The Broad Institute Genomics Platform"/>
            <person name="Cuomo C.A."/>
            <person name="White T.C."/>
            <person name="Graser Y."/>
            <person name="Martinez-Rossi N."/>
            <person name="Heitman J."/>
            <person name="Young S.K."/>
            <person name="Zeng Q."/>
            <person name="Gargeya S."/>
            <person name="Abouelleil A."/>
            <person name="Alvarado L."/>
            <person name="Chapman S.B."/>
            <person name="Gainer-Dewar J."/>
            <person name="Goldberg J."/>
            <person name="Griggs A."/>
            <person name="Gujja S."/>
            <person name="Hansen M."/>
            <person name="Howarth C."/>
            <person name="Imamovic A."/>
            <person name="Larimer J."/>
            <person name="Martinez D."/>
            <person name="Murphy C."/>
            <person name="Pearson M.D."/>
            <person name="Persinoti G."/>
            <person name="Poon T."/>
            <person name="Priest M."/>
            <person name="Roberts A.D."/>
            <person name="Saif S."/>
            <person name="Shea T.D."/>
            <person name="Sykes S.N."/>
            <person name="Wortman J."/>
            <person name="Nusbaum C."/>
            <person name="Birren B."/>
        </authorList>
    </citation>
    <scope>NUCLEOTIDE SEQUENCE [LARGE SCALE GENOMIC DNA]</scope>
    <source>
        <strain evidence="12">CBS 288.86</strain>
    </source>
</reference>